<dbReference type="Proteomes" id="UP000076632">
    <property type="component" value="Unassembled WGS sequence"/>
</dbReference>
<evidence type="ECO:0000313" key="3">
    <source>
        <dbReference type="EMBL" id="KZF26695.1"/>
    </source>
</evidence>
<dbReference type="OMA" id="NVMEARI"/>
<sequence>MTAENQGSGRQANNAQDLAQAFQELAKGERAASALENHLSSIEKKIDELLAGMDPDHLQAWEAREAANADASSSGNGNPAQGRSEKQEEAGSKSR</sequence>
<dbReference type="RefSeq" id="XP_018192250.1">
    <property type="nucleotide sequence ID" value="XM_018335733.1"/>
</dbReference>
<organism evidence="3 4">
    <name type="scientific">Xylona heveae (strain CBS 132557 / TC161)</name>
    <dbReference type="NCBI Taxonomy" id="1328760"/>
    <lineage>
        <taxon>Eukaryota</taxon>
        <taxon>Fungi</taxon>
        <taxon>Dikarya</taxon>
        <taxon>Ascomycota</taxon>
        <taxon>Pezizomycotina</taxon>
        <taxon>Xylonomycetes</taxon>
        <taxon>Xylonales</taxon>
        <taxon>Xylonaceae</taxon>
        <taxon>Xylona</taxon>
    </lineage>
</organism>
<evidence type="ECO:0000256" key="2">
    <source>
        <dbReference type="SAM" id="MobiDB-lite"/>
    </source>
</evidence>
<feature type="coiled-coil region" evidence="1">
    <location>
        <begin position="18"/>
        <end position="52"/>
    </location>
</feature>
<dbReference type="OrthoDB" id="5398685at2759"/>
<feature type="region of interest" description="Disordered" evidence="2">
    <location>
        <begin position="62"/>
        <end position="95"/>
    </location>
</feature>
<keyword evidence="1" id="KW-0175">Coiled coil</keyword>
<evidence type="ECO:0000256" key="1">
    <source>
        <dbReference type="SAM" id="Coils"/>
    </source>
</evidence>
<dbReference type="EMBL" id="KV407454">
    <property type="protein sequence ID" value="KZF26695.1"/>
    <property type="molecule type" value="Genomic_DNA"/>
</dbReference>
<keyword evidence="4" id="KW-1185">Reference proteome</keyword>
<proteinExistence type="predicted"/>
<protein>
    <submittedName>
        <fullName evidence="3">Uncharacterized protein</fullName>
    </submittedName>
</protein>
<accession>A0A165JW24</accession>
<feature type="compositionally biased region" description="Low complexity" evidence="2">
    <location>
        <begin position="68"/>
        <end position="80"/>
    </location>
</feature>
<dbReference type="AlphaFoldDB" id="A0A165JW24"/>
<dbReference type="InParanoid" id="A0A165JW24"/>
<evidence type="ECO:0000313" key="4">
    <source>
        <dbReference type="Proteomes" id="UP000076632"/>
    </source>
</evidence>
<gene>
    <name evidence="3" type="ORF">L228DRAFT_279866</name>
</gene>
<dbReference type="GeneID" id="28900870"/>
<feature type="compositionally biased region" description="Basic and acidic residues" evidence="2">
    <location>
        <begin position="83"/>
        <end position="95"/>
    </location>
</feature>
<reference evidence="3 4" key="1">
    <citation type="journal article" date="2016" name="Fungal Biol.">
        <title>The genome of Xylona heveae provides a window into fungal endophytism.</title>
        <authorList>
            <person name="Gazis R."/>
            <person name="Kuo A."/>
            <person name="Riley R."/>
            <person name="LaButti K."/>
            <person name="Lipzen A."/>
            <person name="Lin J."/>
            <person name="Amirebrahimi M."/>
            <person name="Hesse C.N."/>
            <person name="Spatafora J.W."/>
            <person name="Henrissat B."/>
            <person name="Hainaut M."/>
            <person name="Grigoriev I.V."/>
            <person name="Hibbett D.S."/>
        </authorList>
    </citation>
    <scope>NUCLEOTIDE SEQUENCE [LARGE SCALE GENOMIC DNA]</scope>
    <source>
        <strain evidence="3 4">TC161</strain>
    </source>
</reference>
<name>A0A165JW24_XYLHT</name>